<dbReference type="Proteomes" id="UP001059971">
    <property type="component" value="Chromosome 1"/>
</dbReference>
<dbReference type="PANTHER" id="PTHR46825">
    <property type="entry name" value="D-ALANYL-D-ALANINE-CARBOXYPEPTIDASE/ENDOPEPTIDASE AMPH"/>
    <property type="match status" value="1"/>
</dbReference>
<dbReference type="Pfam" id="PF00144">
    <property type="entry name" value="Beta-lactamase"/>
    <property type="match status" value="1"/>
</dbReference>
<name>A0ABM7FWV0_9SPHN</name>
<evidence type="ECO:0000256" key="1">
    <source>
        <dbReference type="SAM" id="SignalP"/>
    </source>
</evidence>
<gene>
    <name evidence="3" type="ORF">SBA_ch1_02010</name>
</gene>
<evidence type="ECO:0000259" key="2">
    <source>
        <dbReference type="Pfam" id="PF00144"/>
    </source>
</evidence>
<dbReference type="PANTHER" id="PTHR46825:SF9">
    <property type="entry name" value="BETA-LACTAMASE-RELATED DOMAIN-CONTAINING PROTEIN"/>
    <property type="match status" value="1"/>
</dbReference>
<keyword evidence="1" id="KW-0732">Signal</keyword>
<dbReference type="EMBL" id="AP018817">
    <property type="protein sequence ID" value="BBF68001.1"/>
    <property type="molecule type" value="Genomic_DNA"/>
</dbReference>
<dbReference type="InterPro" id="IPR012338">
    <property type="entry name" value="Beta-lactam/transpept-like"/>
</dbReference>
<organism evidence="3 4">
    <name type="scientific">Sphingomonas bisphenolicum</name>
    <dbReference type="NCBI Taxonomy" id="296544"/>
    <lineage>
        <taxon>Bacteria</taxon>
        <taxon>Pseudomonadati</taxon>
        <taxon>Pseudomonadota</taxon>
        <taxon>Alphaproteobacteria</taxon>
        <taxon>Sphingomonadales</taxon>
        <taxon>Sphingomonadaceae</taxon>
        <taxon>Sphingomonas</taxon>
    </lineage>
</organism>
<reference evidence="3" key="1">
    <citation type="submission" date="2018-07" db="EMBL/GenBank/DDBJ databases">
        <title>Complete genome sequence of Sphingomonas bisphenolicum strain AO1, a bisphenol A degradative bacterium isolated from Japanese farm field.</title>
        <authorList>
            <person name="Murakami M."/>
            <person name="Koh M."/>
            <person name="Koba S."/>
            <person name="Matsumura Y."/>
        </authorList>
    </citation>
    <scope>NUCLEOTIDE SEQUENCE</scope>
    <source>
        <strain evidence="3">AO1</strain>
    </source>
</reference>
<dbReference type="InterPro" id="IPR001466">
    <property type="entry name" value="Beta-lactam-related"/>
</dbReference>
<proteinExistence type="predicted"/>
<dbReference type="Gene3D" id="3.40.710.10">
    <property type="entry name" value="DD-peptidase/beta-lactamase superfamily"/>
    <property type="match status" value="1"/>
</dbReference>
<dbReference type="RefSeq" id="WP_261935586.1">
    <property type="nucleotide sequence ID" value="NZ_AP018817.1"/>
</dbReference>
<feature type="chain" id="PRO_5046061796" description="Beta-lactamase-related domain-containing protein" evidence="1">
    <location>
        <begin position="24"/>
        <end position="548"/>
    </location>
</feature>
<feature type="signal peptide" evidence="1">
    <location>
        <begin position="1"/>
        <end position="23"/>
    </location>
</feature>
<accession>A0ABM7FWV0</accession>
<dbReference type="InterPro" id="IPR050491">
    <property type="entry name" value="AmpC-like"/>
</dbReference>
<feature type="domain" description="Beta-lactamase-related" evidence="2">
    <location>
        <begin position="50"/>
        <end position="356"/>
    </location>
</feature>
<protein>
    <recommendedName>
        <fullName evidence="2">Beta-lactamase-related domain-containing protein</fullName>
    </recommendedName>
</protein>
<evidence type="ECO:0000313" key="4">
    <source>
        <dbReference type="Proteomes" id="UP001059971"/>
    </source>
</evidence>
<sequence>MTIKLPSLAGAFLSFCFAGTAAAAAPAPLPAPLPAQADPASLARIDALFARWAKPAAPGCAVAVSRDGQPIAIRAYGMASLELGVPNGVDSIFEAGSDSKQFTAAATLMLAREGKLSLDDDIRKFVPETPDYGAPVTIRHLLHHVSGLRDWGSVAAIEGWPRNSRTADNQDMLAIVARQKELNFAPGSHYLYSNSNYNLLAIIVARVSGQSLADFTQDRIFRPLGMTHTRWRDDHADVVVGRTGAYEFEDGAYRNDQVIEDAYGNGGLLTTVGDLVKWQAALDADRFGAGFTAQMQTPTKLNDGTPIAYALALVNLDHHGVQEVSHSGSTGGYRAWMARYPRQKLAVSLLCNTGDADTPTLGRDVADIFLPPYKAKPYTPKGAVPSGVYADGMTGFPVRFDADEQGRLRADGKLLTPVGPGRWAQREDVFAFSKTGLVRENREGENIPYRKMDAVTAFDPKPYVGRFCGVDTFACLSFRQNGDMLIYSGPRWFNQPLAPAYADVFTGEAMPQSSRITVKFERDATGAVTTLRFGEGRAYDVAFRRVAD</sequence>
<dbReference type="SUPFAM" id="SSF56601">
    <property type="entry name" value="beta-lactamase/transpeptidase-like"/>
    <property type="match status" value="1"/>
</dbReference>
<evidence type="ECO:0000313" key="3">
    <source>
        <dbReference type="EMBL" id="BBF68001.1"/>
    </source>
</evidence>
<keyword evidence="4" id="KW-1185">Reference proteome</keyword>